<proteinExistence type="predicted"/>
<dbReference type="Pfam" id="PF00724">
    <property type="entry name" value="Oxidored_FMN"/>
    <property type="match status" value="1"/>
</dbReference>
<reference evidence="5" key="1">
    <citation type="journal article" date="2019" name="Int. J. Syst. Evol. Microbiol.">
        <title>The Global Catalogue of Microorganisms (GCM) 10K type strain sequencing project: providing services to taxonomists for standard genome sequencing and annotation.</title>
        <authorList>
            <consortium name="The Broad Institute Genomics Platform"/>
            <consortium name="The Broad Institute Genome Sequencing Center for Infectious Disease"/>
            <person name="Wu L."/>
            <person name="Ma J."/>
        </authorList>
    </citation>
    <scope>NUCLEOTIDE SEQUENCE [LARGE SCALE GENOMIC DNA]</scope>
    <source>
        <strain evidence="5">CCM 8925</strain>
    </source>
</reference>
<name>A0ABW3ED57_9LACO</name>
<sequence length="368" mass="40253">MHTFDQALTLPSGSTLKNRLLMSPMTTRQSFFNGTVTQNEINYYAKRAKGLGAVITGAANVEAGGKGWPGELSIADDEMLPELTQLASAIKAQGAKAIIQIFHGGRMTNAATLSGVQPVSASAVAAERPDAETPRAMTVAEIHTTIAAFGAATRRAIQAGFDGVELHGANTYLLQQFFSPHSNRRTDDYGGDREKRYTFIAEVLDAVFAAVKKYATKPFIVGYRFSPEEFETPGIRFADTLWLLTKLRETKLDYLHLSLNRYDRVARGDDYQAHSLLAYAHEALQGKIPLIGVGGVRTRTDVTNVLHDAELVAVGQQLLFDPAWPLKLASNNDAAIFTGNFADAMAYTKFETPLAEFLNERYQSTPNI</sequence>
<keyword evidence="5" id="KW-1185">Reference proteome</keyword>
<keyword evidence="2" id="KW-0560">Oxidoreductase</keyword>
<organism evidence="4 5">
    <name type="scientific">Loigolactobacillus binensis</name>
    <dbReference type="NCBI Taxonomy" id="2559922"/>
    <lineage>
        <taxon>Bacteria</taxon>
        <taxon>Bacillati</taxon>
        <taxon>Bacillota</taxon>
        <taxon>Bacilli</taxon>
        <taxon>Lactobacillales</taxon>
        <taxon>Lactobacillaceae</taxon>
        <taxon>Loigolactobacillus</taxon>
    </lineage>
</organism>
<evidence type="ECO:0000313" key="4">
    <source>
        <dbReference type="EMBL" id="MFD0898241.1"/>
    </source>
</evidence>
<dbReference type="InterPro" id="IPR001155">
    <property type="entry name" value="OxRdtase_FMN_N"/>
</dbReference>
<dbReference type="CDD" id="cd04735">
    <property type="entry name" value="OYE_like_4_FMN"/>
    <property type="match status" value="1"/>
</dbReference>
<gene>
    <name evidence="4" type="ORF">ACFQZ7_10945</name>
</gene>
<evidence type="ECO:0000256" key="1">
    <source>
        <dbReference type="ARBA" id="ARBA00022630"/>
    </source>
</evidence>
<feature type="domain" description="NADH:flavin oxidoreductase/NADH oxidase N-terminal" evidence="3">
    <location>
        <begin position="14"/>
        <end position="331"/>
    </location>
</feature>
<dbReference type="InterPro" id="IPR051799">
    <property type="entry name" value="NADH_flavin_oxidoreductase"/>
</dbReference>
<dbReference type="Gene3D" id="3.20.20.70">
    <property type="entry name" value="Aldolase class I"/>
    <property type="match status" value="1"/>
</dbReference>
<evidence type="ECO:0000259" key="3">
    <source>
        <dbReference type="Pfam" id="PF00724"/>
    </source>
</evidence>
<dbReference type="SUPFAM" id="SSF51395">
    <property type="entry name" value="FMN-linked oxidoreductases"/>
    <property type="match status" value="1"/>
</dbReference>
<evidence type="ECO:0000313" key="5">
    <source>
        <dbReference type="Proteomes" id="UP001597104"/>
    </source>
</evidence>
<dbReference type="EMBL" id="JBHTIO010000047">
    <property type="protein sequence ID" value="MFD0898241.1"/>
    <property type="molecule type" value="Genomic_DNA"/>
</dbReference>
<evidence type="ECO:0000256" key="2">
    <source>
        <dbReference type="ARBA" id="ARBA00023002"/>
    </source>
</evidence>
<dbReference type="PANTHER" id="PTHR43656">
    <property type="entry name" value="BINDING OXIDOREDUCTASE, PUTATIVE (AFU_ORTHOLOGUE AFUA_2G08260)-RELATED"/>
    <property type="match status" value="1"/>
</dbReference>
<keyword evidence="1" id="KW-0285">Flavoprotein</keyword>
<dbReference type="Proteomes" id="UP001597104">
    <property type="component" value="Unassembled WGS sequence"/>
</dbReference>
<dbReference type="PANTHER" id="PTHR43656:SF2">
    <property type="entry name" value="BINDING OXIDOREDUCTASE, PUTATIVE (AFU_ORTHOLOGUE AFUA_2G08260)-RELATED"/>
    <property type="match status" value="1"/>
</dbReference>
<dbReference type="RefSeq" id="WP_137638821.1">
    <property type="nucleotide sequence ID" value="NZ_BJDN01000043.1"/>
</dbReference>
<protein>
    <submittedName>
        <fullName evidence="4">NADH-dependent flavin oxidoreductase</fullName>
    </submittedName>
</protein>
<comment type="caution">
    <text evidence="4">The sequence shown here is derived from an EMBL/GenBank/DDBJ whole genome shotgun (WGS) entry which is preliminary data.</text>
</comment>
<dbReference type="InterPro" id="IPR013785">
    <property type="entry name" value="Aldolase_TIM"/>
</dbReference>
<accession>A0ABW3ED57</accession>